<protein>
    <submittedName>
        <fullName evidence="6">Alcohol dehydrogenase</fullName>
        <ecNumber evidence="6">1.1.1.1</ecNumber>
    </submittedName>
</protein>
<dbReference type="RefSeq" id="WP_035514604.1">
    <property type="nucleotide sequence ID" value="NZ_KN234749.1"/>
</dbReference>
<comment type="similarity">
    <text evidence="1">Belongs to the iron-containing alcohol dehydrogenase family.</text>
</comment>
<dbReference type="PANTHER" id="PTHR11496:SF102">
    <property type="entry name" value="ALCOHOL DEHYDROGENASE 4"/>
    <property type="match status" value="1"/>
</dbReference>
<dbReference type="EC" id="1.1.1.1" evidence="6"/>
<dbReference type="Gene3D" id="1.20.1090.10">
    <property type="entry name" value="Dehydroquinate synthase-like - alpha domain"/>
    <property type="match status" value="1"/>
</dbReference>
<keyword evidence="7" id="KW-1185">Reference proteome</keyword>
<evidence type="ECO:0000256" key="1">
    <source>
        <dbReference type="ARBA" id="ARBA00007358"/>
    </source>
</evidence>
<evidence type="ECO:0000256" key="3">
    <source>
        <dbReference type="ARBA" id="ARBA00023027"/>
    </source>
</evidence>
<dbReference type="Pfam" id="PF00465">
    <property type="entry name" value="Fe-ADH"/>
    <property type="match status" value="1"/>
</dbReference>
<evidence type="ECO:0000259" key="5">
    <source>
        <dbReference type="Pfam" id="PF25137"/>
    </source>
</evidence>
<proteinExistence type="inferred from homology"/>
<dbReference type="InterPro" id="IPR056798">
    <property type="entry name" value="ADH_Fe_C"/>
</dbReference>
<dbReference type="Pfam" id="PF25137">
    <property type="entry name" value="ADH_Fe_C"/>
    <property type="match status" value="1"/>
</dbReference>
<organism evidence="6 7">
    <name type="scientific">Pseudohaliea rubra DSM 19751</name>
    <dbReference type="NCBI Taxonomy" id="1265313"/>
    <lineage>
        <taxon>Bacteria</taxon>
        <taxon>Pseudomonadati</taxon>
        <taxon>Pseudomonadota</taxon>
        <taxon>Gammaproteobacteria</taxon>
        <taxon>Cellvibrionales</taxon>
        <taxon>Halieaceae</taxon>
        <taxon>Pseudohaliea</taxon>
    </lineage>
</organism>
<comment type="caution">
    <text evidence="6">The sequence shown here is derived from an EMBL/GenBank/DDBJ whole genome shotgun (WGS) entry which is preliminary data.</text>
</comment>
<dbReference type="Gene3D" id="3.40.50.1970">
    <property type="match status" value="1"/>
</dbReference>
<dbReference type="PATRIC" id="fig|1265313.6.peg.897"/>
<name>A0A095XXV0_9GAMM</name>
<gene>
    <name evidence="6" type="ORF">HRUBRA_00905</name>
</gene>
<reference evidence="6 7" key="1">
    <citation type="journal article" date="2014" name="Genome Announc.">
        <title>Genome Sequence of Gammaproteobacterial Pseudohaliea rubra Type Strain DSM 19751, Isolated from Coastal Seawater of the Mediterranean Sea.</title>
        <authorList>
            <person name="Spring S."/>
            <person name="Fiebig A."/>
            <person name="Riedel T."/>
            <person name="Goker M."/>
            <person name="Klenk H.P."/>
        </authorList>
    </citation>
    <scope>NUCLEOTIDE SEQUENCE [LARGE SCALE GENOMIC DNA]</scope>
    <source>
        <strain evidence="6 7">DSM 19751</strain>
    </source>
</reference>
<dbReference type="GO" id="GO:0046872">
    <property type="term" value="F:metal ion binding"/>
    <property type="evidence" value="ECO:0007669"/>
    <property type="project" value="InterPro"/>
</dbReference>
<dbReference type="AlphaFoldDB" id="A0A095XXV0"/>
<evidence type="ECO:0000313" key="6">
    <source>
        <dbReference type="EMBL" id="KGE04566.1"/>
    </source>
</evidence>
<dbReference type="GO" id="GO:0004022">
    <property type="term" value="F:alcohol dehydrogenase (NAD+) activity"/>
    <property type="evidence" value="ECO:0007669"/>
    <property type="project" value="UniProtKB-EC"/>
</dbReference>
<dbReference type="HOGENOM" id="CLU_007207_0_1_6"/>
<dbReference type="CDD" id="cd08177">
    <property type="entry name" value="MAR"/>
    <property type="match status" value="1"/>
</dbReference>
<keyword evidence="3" id="KW-0520">NAD</keyword>
<feature type="domain" description="Fe-containing alcohol dehydrogenase-like C-terminal" evidence="5">
    <location>
        <begin position="167"/>
        <end position="346"/>
    </location>
</feature>
<dbReference type="GO" id="GO:0018506">
    <property type="term" value="F:maleylacetate reductase activity"/>
    <property type="evidence" value="ECO:0007669"/>
    <property type="project" value="InterPro"/>
</dbReference>
<feature type="domain" description="Alcohol dehydrogenase iron-type/glycerol dehydrogenase GldA" evidence="4">
    <location>
        <begin position="11"/>
        <end position="153"/>
    </location>
</feature>
<evidence type="ECO:0000313" key="7">
    <source>
        <dbReference type="Proteomes" id="UP000029640"/>
    </source>
</evidence>
<dbReference type="EMBL" id="AUVB01000024">
    <property type="protein sequence ID" value="KGE04566.1"/>
    <property type="molecule type" value="Genomic_DNA"/>
</dbReference>
<sequence>MLDFSYRALPWNIVFGVGALARLPEELDKLKLSSALVLATPHQTADGTAVVELLGERAAGLYDKAVMHVPAETAADALKEAERLGADCTVSIGGGSTTGLGKALALKAGLPNVAIPTTYAGSEMTNVWGITEAGRKVTGRDERVVPNLVIYDPALTLTLPAGLAGPSGLNAMAQAVVNVASNALNPIVASMALDAIRALARSLPRIIEAPDDLAARSEALYGACLAGGALGTGVTGLHHRLCHTFGGTFNTPHAETHTILLPHSVAYNAEAAAEGTQRIAEALGVADAAQGLFELARRVGAPTALSAIGIREEDLDRAAAVATETPINNPAPVTHAQIRAMLQNAWQGLAPVPLSTLAS</sequence>
<evidence type="ECO:0000259" key="4">
    <source>
        <dbReference type="Pfam" id="PF00465"/>
    </source>
</evidence>
<dbReference type="Proteomes" id="UP000029640">
    <property type="component" value="Unassembled WGS sequence"/>
</dbReference>
<dbReference type="PANTHER" id="PTHR11496">
    <property type="entry name" value="ALCOHOL DEHYDROGENASE"/>
    <property type="match status" value="1"/>
</dbReference>
<dbReference type="InterPro" id="IPR034786">
    <property type="entry name" value="MAR"/>
</dbReference>
<dbReference type="OrthoDB" id="3812122at2"/>
<dbReference type="eggNOG" id="COG1454">
    <property type="taxonomic scope" value="Bacteria"/>
</dbReference>
<accession>A0A095XXV0</accession>
<dbReference type="STRING" id="1265313.HRUBRA_00905"/>
<evidence type="ECO:0000256" key="2">
    <source>
        <dbReference type="ARBA" id="ARBA00023002"/>
    </source>
</evidence>
<dbReference type="InterPro" id="IPR039697">
    <property type="entry name" value="Alcohol_dehydrogenase_Fe"/>
</dbReference>
<dbReference type="SUPFAM" id="SSF56796">
    <property type="entry name" value="Dehydroquinate synthase-like"/>
    <property type="match status" value="1"/>
</dbReference>
<keyword evidence="2 6" id="KW-0560">Oxidoreductase</keyword>
<dbReference type="InterPro" id="IPR001670">
    <property type="entry name" value="ADH_Fe/GldA"/>
</dbReference>